<dbReference type="EMBL" id="CAJGYO010000015">
    <property type="protein sequence ID" value="CAD6270900.1"/>
    <property type="molecule type" value="Genomic_DNA"/>
</dbReference>
<accession>A0A811RLY3</accession>
<evidence type="ECO:0000313" key="3">
    <source>
        <dbReference type="Proteomes" id="UP000604825"/>
    </source>
</evidence>
<keyword evidence="3" id="KW-1185">Reference proteome</keyword>
<gene>
    <name evidence="2" type="ORF">NCGR_LOCUS54190</name>
</gene>
<reference evidence="2" key="1">
    <citation type="submission" date="2020-10" db="EMBL/GenBank/DDBJ databases">
        <authorList>
            <person name="Han B."/>
            <person name="Lu T."/>
            <person name="Zhao Q."/>
            <person name="Huang X."/>
            <person name="Zhao Y."/>
        </authorList>
    </citation>
    <scope>NUCLEOTIDE SEQUENCE</scope>
</reference>
<comment type="caution">
    <text evidence="2">The sequence shown here is derived from an EMBL/GenBank/DDBJ whole genome shotgun (WGS) entry which is preliminary data.</text>
</comment>
<dbReference type="Proteomes" id="UP000604825">
    <property type="component" value="Unassembled WGS sequence"/>
</dbReference>
<proteinExistence type="predicted"/>
<keyword evidence="1" id="KW-0472">Membrane</keyword>
<keyword evidence="1" id="KW-1133">Transmembrane helix</keyword>
<keyword evidence="1" id="KW-0812">Transmembrane</keyword>
<evidence type="ECO:0000256" key="1">
    <source>
        <dbReference type="SAM" id="Phobius"/>
    </source>
</evidence>
<feature type="transmembrane region" description="Helical" evidence="1">
    <location>
        <begin position="20"/>
        <end position="48"/>
    </location>
</feature>
<evidence type="ECO:0000313" key="2">
    <source>
        <dbReference type="EMBL" id="CAD6270900.1"/>
    </source>
</evidence>
<sequence>MEGVFEENLPGSLVLGAAEGLLVGFSVEGMISFVVLIGTFQLWVRFFFGKDEPTSSMIGLWEHLLLVPSSSISPLRPNSGSVSVEDDSIPKEIYPGVSGTTASGLLFERGSTPSLGGKGTVGRSTKLI</sequence>
<name>A0A811RLY3_9POAL</name>
<protein>
    <submittedName>
        <fullName evidence="2">Uncharacterized protein</fullName>
    </submittedName>
</protein>
<dbReference type="AlphaFoldDB" id="A0A811RLY3"/>
<organism evidence="2 3">
    <name type="scientific">Miscanthus lutarioriparius</name>
    <dbReference type="NCBI Taxonomy" id="422564"/>
    <lineage>
        <taxon>Eukaryota</taxon>
        <taxon>Viridiplantae</taxon>
        <taxon>Streptophyta</taxon>
        <taxon>Embryophyta</taxon>
        <taxon>Tracheophyta</taxon>
        <taxon>Spermatophyta</taxon>
        <taxon>Magnoliopsida</taxon>
        <taxon>Liliopsida</taxon>
        <taxon>Poales</taxon>
        <taxon>Poaceae</taxon>
        <taxon>PACMAD clade</taxon>
        <taxon>Panicoideae</taxon>
        <taxon>Andropogonodae</taxon>
        <taxon>Andropogoneae</taxon>
        <taxon>Saccharinae</taxon>
        <taxon>Miscanthus</taxon>
    </lineage>
</organism>